<protein>
    <submittedName>
        <fullName evidence="2">Uncharacterized protein</fullName>
    </submittedName>
</protein>
<feature type="chain" id="PRO_5047522263" evidence="1">
    <location>
        <begin position="18"/>
        <end position="64"/>
    </location>
</feature>
<dbReference type="Proteomes" id="UP001408356">
    <property type="component" value="Unassembled WGS sequence"/>
</dbReference>
<name>A0ABR2UJP2_9PEZI</name>
<keyword evidence="3" id="KW-1185">Reference proteome</keyword>
<comment type="caution">
    <text evidence="2">The sequence shown here is derived from an EMBL/GenBank/DDBJ whole genome shotgun (WGS) entry which is preliminary data.</text>
</comment>
<gene>
    <name evidence="2" type="ORF">SUNI508_10771</name>
</gene>
<dbReference type="EMBL" id="JARVKF010000421">
    <property type="protein sequence ID" value="KAK9414828.1"/>
    <property type="molecule type" value="Genomic_DNA"/>
</dbReference>
<evidence type="ECO:0000313" key="3">
    <source>
        <dbReference type="Proteomes" id="UP001408356"/>
    </source>
</evidence>
<keyword evidence="1" id="KW-0732">Signal</keyword>
<sequence length="64" mass="7105">MCSNVIALLPLIAAALASPLAKPVRHKMNIPAVGNRADEDAIQEYNKRADEDAIQEYNKRKDSR</sequence>
<accession>A0ABR2UJP2</accession>
<evidence type="ECO:0000256" key="1">
    <source>
        <dbReference type="SAM" id="SignalP"/>
    </source>
</evidence>
<reference evidence="2 3" key="1">
    <citation type="journal article" date="2024" name="J. Plant Pathol.">
        <title>Sequence and assembly of the genome of Seiridium unicorne, isolate CBS 538.82, causal agent of cypress canker disease.</title>
        <authorList>
            <person name="Scali E."/>
            <person name="Rocca G.D."/>
            <person name="Danti R."/>
            <person name="Garbelotto M."/>
            <person name="Barberini S."/>
            <person name="Baroncelli R."/>
            <person name="Emiliani G."/>
        </authorList>
    </citation>
    <scope>NUCLEOTIDE SEQUENCE [LARGE SCALE GENOMIC DNA]</scope>
    <source>
        <strain evidence="2 3">BM-138-508</strain>
    </source>
</reference>
<evidence type="ECO:0000313" key="2">
    <source>
        <dbReference type="EMBL" id="KAK9414828.1"/>
    </source>
</evidence>
<feature type="signal peptide" evidence="1">
    <location>
        <begin position="1"/>
        <end position="17"/>
    </location>
</feature>
<proteinExistence type="predicted"/>
<organism evidence="2 3">
    <name type="scientific">Seiridium unicorne</name>
    <dbReference type="NCBI Taxonomy" id="138068"/>
    <lineage>
        <taxon>Eukaryota</taxon>
        <taxon>Fungi</taxon>
        <taxon>Dikarya</taxon>
        <taxon>Ascomycota</taxon>
        <taxon>Pezizomycotina</taxon>
        <taxon>Sordariomycetes</taxon>
        <taxon>Xylariomycetidae</taxon>
        <taxon>Amphisphaeriales</taxon>
        <taxon>Sporocadaceae</taxon>
        <taxon>Seiridium</taxon>
    </lineage>
</organism>